<feature type="transmembrane region" description="Helical" evidence="10">
    <location>
        <begin position="415"/>
        <end position="435"/>
    </location>
</feature>
<dbReference type="Pfam" id="PF01554">
    <property type="entry name" value="MatE"/>
    <property type="match status" value="2"/>
</dbReference>
<dbReference type="PIRSF" id="PIRSF006603">
    <property type="entry name" value="DinF"/>
    <property type="match status" value="1"/>
</dbReference>
<feature type="transmembrane region" description="Helical" evidence="10">
    <location>
        <begin position="85"/>
        <end position="111"/>
    </location>
</feature>
<organism evidence="11 12">
    <name type="scientific">Chryseolinea lacunae</name>
    <dbReference type="NCBI Taxonomy" id="2801331"/>
    <lineage>
        <taxon>Bacteria</taxon>
        <taxon>Pseudomonadati</taxon>
        <taxon>Bacteroidota</taxon>
        <taxon>Cytophagia</taxon>
        <taxon>Cytophagales</taxon>
        <taxon>Fulvivirgaceae</taxon>
        <taxon>Chryseolinea</taxon>
    </lineage>
</organism>
<feature type="transmembrane region" description="Helical" evidence="10">
    <location>
        <begin position="323"/>
        <end position="344"/>
    </location>
</feature>
<keyword evidence="2" id="KW-0813">Transport</keyword>
<dbReference type="RefSeq" id="WP_202009008.1">
    <property type="nucleotide sequence ID" value="NZ_JAERRB010000003.1"/>
</dbReference>
<evidence type="ECO:0000256" key="3">
    <source>
        <dbReference type="ARBA" id="ARBA00022449"/>
    </source>
</evidence>
<comment type="caution">
    <text evidence="11">The sequence shown here is derived from an EMBL/GenBank/DDBJ whole genome shotgun (WGS) entry which is preliminary data.</text>
</comment>
<dbReference type="InterPro" id="IPR050222">
    <property type="entry name" value="MATE_MdtK"/>
</dbReference>
<evidence type="ECO:0000256" key="7">
    <source>
        <dbReference type="ARBA" id="ARBA00023065"/>
    </source>
</evidence>
<evidence type="ECO:0000256" key="5">
    <source>
        <dbReference type="ARBA" id="ARBA00022692"/>
    </source>
</evidence>
<evidence type="ECO:0000256" key="8">
    <source>
        <dbReference type="ARBA" id="ARBA00023136"/>
    </source>
</evidence>
<keyword evidence="12" id="KW-1185">Reference proteome</keyword>
<feature type="transmembrane region" description="Helical" evidence="10">
    <location>
        <begin position="131"/>
        <end position="148"/>
    </location>
</feature>
<name>A0ABS1KSH4_9BACT</name>
<dbReference type="Proteomes" id="UP000613030">
    <property type="component" value="Unassembled WGS sequence"/>
</dbReference>
<gene>
    <name evidence="11" type="ORF">JI741_10430</name>
</gene>
<evidence type="ECO:0000313" key="12">
    <source>
        <dbReference type="Proteomes" id="UP000613030"/>
    </source>
</evidence>
<proteinExistence type="predicted"/>
<feature type="transmembrane region" description="Helical" evidence="10">
    <location>
        <begin position="12"/>
        <end position="32"/>
    </location>
</feature>
<evidence type="ECO:0000256" key="6">
    <source>
        <dbReference type="ARBA" id="ARBA00022989"/>
    </source>
</evidence>
<feature type="transmembrane region" description="Helical" evidence="10">
    <location>
        <begin position="385"/>
        <end position="403"/>
    </location>
</feature>
<feature type="transmembrane region" description="Helical" evidence="10">
    <location>
        <begin position="234"/>
        <end position="260"/>
    </location>
</feature>
<keyword evidence="5 10" id="KW-0812">Transmembrane</keyword>
<dbReference type="InterPro" id="IPR002528">
    <property type="entry name" value="MATE_fam"/>
</dbReference>
<keyword evidence="4" id="KW-1003">Cell membrane</keyword>
<sequence length="445" mass="49366">MELKLQTGYKQILGMALPISLAIFVPQINFITNNVFLSGLGEKELASAGITGVYYLIFAVIGNGLNNGLQALIARRAGQNLPKEIGRLFFHGVWIALGIAALGIAITYIFAPTILRATIHDPEIATQVINFSMIRIWGLPLLYLYVMRNALLVGTNQTRFLVWGTLAEAVTNIVLDYGFIYGHFGLPALGFNGAAYASIIAEATGLLVIYAVIHIKGIHKSFAFLEQAHFDFSVVKLILVQSSPLILQYAISIMSWEFFYILIEHHGAESLAISNTMRNIFGLSGIFAWAFASTTNTMVSNIIGQGRQDEVMGLIWRIVKISCLFSVVISVALNVWPTFFLSFYGQGDGFIAHAIPVVRIVSVAVIMMGFSTVWLNAVTGSGNTVVNLTIEFITIILYCAYVYVTLEYLNLPITWGWASEWVYWISLFTMSFFYIRSGRWKGKKI</sequence>
<dbReference type="PANTHER" id="PTHR43298:SF2">
    <property type="entry name" value="FMN_FAD EXPORTER YEEO-RELATED"/>
    <property type="match status" value="1"/>
</dbReference>
<dbReference type="CDD" id="cd13133">
    <property type="entry name" value="MATE_like_7"/>
    <property type="match status" value="1"/>
</dbReference>
<dbReference type="InterPro" id="IPR048279">
    <property type="entry name" value="MdtK-like"/>
</dbReference>
<evidence type="ECO:0000313" key="11">
    <source>
        <dbReference type="EMBL" id="MBL0741637.1"/>
    </source>
</evidence>
<keyword evidence="8 10" id="KW-0472">Membrane</keyword>
<evidence type="ECO:0000256" key="10">
    <source>
        <dbReference type="SAM" id="Phobius"/>
    </source>
</evidence>
<dbReference type="EMBL" id="JAERRB010000003">
    <property type="protein sequence ID" value="MBL0741637.1"/>
    <property type="molecule type" value="Genomic_DNA"/>
</dbReference>
<feature type="transmembrane region" description="Helical" evidence="10">
    <location>
        <begin position="280"/>
        <end position="303"/>
    </location>
</feature>
<keyword evidence="7" id="KW-0406">Ion transport</keyword>
<reference evidence="11 12" key="1">
    <citation type="submission" date="2021-01" db="EMBL/GenBank/DDBJ databases">
        <title>Chryseolinea sp. Jin1 Genome sequencing and assembly.</title>
        <authorList>
            <person name="Kim I."/>
        </authorList>
    </citation>
    <scope>NUCLEOTIDE SEQUENCE [LARGE SCALE GENOMIC DNA]</scope>
    <source>
        <strain evidence="11 12">Jin1</strain>
    </source>
</reference>
<feature type="transmembrane region" description="Helical" evidence="10">
    <location>
        <begin position="52"/>
        <end position="73"/>
    </location>
</feature>
<dbReference type="PANTHER" id="PTHR43298">
    <property type="entry name" value="MULTIDRUG RESISTANCE PROTEIN NORM-RELATED"/>
    <property type="match status" value="1"/>
</dbReference>
<comment type="subcellular location">
    <subcellularLocation>
        <location evidence="1">Cell membrane</location>
        <topology evidence="1">Multi-pass membrane protein</topology>
    </subcellularLocation>
</comment>
<evidence type="ECO:0000256" key="1">
    <source>
        <dbReference type="ARBA" id="ARBA00004651"/>
    </source>
</evidence>
<evidence type="ECO:0000256" key="4">
    <source>
        <dbReference type="ARBA" id="ARBA00022475"/>
    </source>
</evidence>
<protein>
    <recommendedName>
        <fullName evidence="9">Multidrug-efflux transporter</fullName>
    </recommendedName>
</protein>
<accession>A0ABS1KSH4</accession>
<keyword evidence="6 10" id="KW-1133">Transmembrane helix</keyword>
<keyword evidence="3" id="KW-0050">Antiport</keyword>
<feature type="transmembrane region" description="Helical" evidence="10">
    <location>
        <begin position="193"/>
        <end position="213"/>
    </location>
</feature>
<evidence type="ECO:0000256" key="2">
    <source>
        <dbReference type="ARBA" id="ARBA00022448"/>
    </source>
</evidence>
<feature type="transmembrane region" description="Helical" evidence="10">
    <location>
        <begin position="160"/>
        <end position="181"/>
    </location>
</feature>
<feature type="transmembrane region" description="Helical" evidence="10">
    <location>
        <begin position="350"/>
        <end position="373"/>
    </location>
</feature>
<evidence type="ECO:0000256" key="9">
    <source>
        <dbReference type="ARBA" id="ARBA00031636"/>
    </source>
</evidence>